<reference evidence="2 3" key="1">
    <citation type="submission" date="2019-04" db="EMBL/GenBank/DDBJ databases">
        <title>Genome of Staphylococcus phage SP120.</title>
        <authorList>
            <person name="Azam A.H."/>
            <person name="Arai H."/>
            <person name="Miyanaga K."/>
            <person name="Tanji Y."/>
        </authorList>
    </citation>
    <scope>NUCLEOTIDE SEQUENCE [LARGE SCALE GENOMIC DNA]</scope>
    <source>
        <strain evidence="2 3">SP120</strain>
    </source>
</reference>
<name>A0A494W9F2_9CAUD</name>
<keyword evidence="3" id="KW-1185">Reference proteome</keyword>
<dbReference type="Proteomes" id="UP000295641">
    <property type="component" value="Segment"/>
</dbReference>
<proteinExistence type="predicted"/>
<accession>A0A494W9F2</accession>
<dbReference type="EMBL" id="AP019560">
    <property type="protein sequence ID" value="BBJ33963.1"/>
    <property type="molecule type" value="Genomic_DNA"/>
</dbReference>
<gene>
    <name evidence="2" type="ORF">ORF_26</name>
</gene>
<organism evidence="2 3">
    <name type="scientific">Staphylococcus phage SP120</name>
    <dbReference type="NCBI Taxonomy" id="2495553"/>
    <lineage>
        <taxon>Viruses</taxon>
        <taxon>Duplodnaviria</taxon>
        <taxon>Heunggongvirae</taxon>
        <taxon>Uroviricota</taxon>
        <taxon>Caudoviricetes</taxon>
        <taxon>Coventryvirus</taxon>
        <taxon>Coventryvirus SP120</taxon>
    </lineage>
</organism>
<evidence type="ECO:0000256" key="1">
    <source>
        <dbReference type="SAM" id="MobiDB-lite"/>
    </source>
</evidence>
<evidence type="ECO:0000313" key="2">
    <source>
        <dbReference type="EMBL" id="BBJ33963.1"/>
    </source>
</evidence>
<sequence>MYNVSNATALDWGCYIMEQFINPDKFASAFISNPNVSKVENADSSVEHYFDLYIKAFERAVEYNQTIVDEQKKKKSGQKSNGLKIRNDLRI</sequence>
<evidence type="ECO:0000313" key="3">
    <source>
        <dbReference type="Proteomes" id="UP000295641"/>
    </source>
</evidence>
<feature type="region of interest" description="Disordered" evidence="1">
    <location>
        <begin position="71"/>
        <end position="91"/>
    </location>
</feature>
<protein>
    <submittedName>
        <fullName evidence="2">Uncharacterized protein</fullName>
    </submittedName>
</protein>